<sequence length="142" mass="15951">MPLWGFTTASNSGVKSGSAKLWSNSLQEGVLPGLQTPHSRSAGWGLYGEFWARFEPRNLGSSTSKTFGADLTTDNPTTLPSDKMVEKKEKRCKEIHRNPRSENLLERYREWWVTLISLETPPRESLDVPEPSSGQGVARNRF</sequence>
<protein>
    <submittedName>
        <fullName evidence="2">Uncharacterized protein</fullName>
    </submittedName>
</protein>
<gene>
    <name evidence="2" type="ORF">GWK47_043677</name>
</gene>
<organism evidence="2 3">
    <name type="scientific">Chionoecetes opilio</name>
    <name type="common">Atlantic snow crab</name>
    <name type="synonym">Cancer opilio</name>
    <dbReference type="NCBI Taxonomy" id="41210"/>
    <lineage>
        <taxon>Eukaryota</taxon>
        <taxon>Metazoa</taxon>
        <taxon>Ecdysozoa</taxon>
        <taxon>Arthropoda</taxon>
        <taxon>Crustacea</taxon>
        <taxon>Multicrustacea</taxon>
        <taxon>Malacostraca</taxon>
        <taxon>Eumalacostraca</taxon>
        <taxon>Eucarida</taxon>
        <taxon>Decapoda</taxon>
        <taxon>Pleocyemata</taxon>
        <taxon>Brachyura</taxon>
        <taxon>Eubrachyura</taxon>
        <taxon>Majoidea</taxon>
        <taxon>Majidae</taxon>
        <taxon>Chionoecetes</taxon>
    </lineage>
</organism>
<keyword evidence="3" id="KW-1185">Reference proteome</keyword>
<name>A0A8J4YA47_CHIOP</name>
<evidence type="ECO:0000313" key="3">
    <source>
        <dbReference type="Proteomes" id="UP000770661"/>
    </source>
</evidence>
<dbReference type="EMBL" id="JACEEZ010008933">
    <property type="protein sequence ID" value="KAG0722893.1"/>
    <property type="molecule type" value="Genomic_DNA"/>
</dbReference>
<feature type="region of interest" description="Disordered" evidence="1">
    <location>
        <begin position="62"/>
        <end position="81"/>
    </location>
</feature>
<accession>A0A8J4YA47</accession>
<proteinExistence type="predicted"/>
<dbReference type="Proteomes" id="UP000770661">
    <property type="component" value="Unassembled WGS sequence"/>
</dbReference>
<dbReference type="AlphaFoldDB" id="A0A8J4YA47"/>
<feature type="region of interest" description="Disordered" evidence="1">
    <location>
        <begin position="122"/>
        <end position="142"/>
    </location>
</feature>
<evidence type="ECO:0000313" key="2">
    <source>
        <dbReference type="EMBL" id="KAG0722893.1"/>
    </source>
</evidence>
<reference evidence="2" key="1">
    <citation type="submission" date="2020-07" db="EMBL/GenBank/DDBJ databases">
        <title>The High-quality genome of the commercially important snow crab, Chionoecetes opilio.</title>
        <authorList>
            <person name="Jeong J.-H."/>
            <person name="Ryu S."/>
        </authorList>
    </citation>
    <scope>NUCLEOTIDE SEQUENCE</scope>
    <source>
        <strain evidence="2">MADBK_172401_WGS</strain>
        <tissue evidence="2">Digestive gland</tissue>
    </source>
</reference>
<evidence type="ECO:0000256" key="1">
    <source>
        <dbReference type="SAM" id="MobiDB-lite"/>
    </source>
</evidence>
<comment type="caution">
    <text evidence="2">The sequence shown here is derived from an EMBL/GenBank/DDBJ whole genome shotgun (WGS) entry which is preliminary data.</text>
</comment>
<feature type="compositionally biased region" description="Polar residues" evidence="1">
    <location>
        <begin position="62"/>
        <end position="80"/>
    </location>
</feature>